<dbReference type="AlphaFoldDB" id="A0A6A6GTN9"/>
<name>A0A6A6GTN9_VIRVR</name>
<accession>A0A6A6GTN9</accession>
<protein>
    <submittedName>
        <fullName evidence="1">Uncharacterized protein</fullName>
    </submittedName>
</protein>
<dbReference type="PROSITE" id="PS51257">
    <property type="entry name" value="PROKAR_LIPOPROTEIN"/>
    <property type="match status" value="1"/>
</dbReference>
<evidence type="ECO:0000313" key="2">
    <source>
        <dbReference type="Proteomes" id="UP000800092"/>
    </source>
</evidence>
<gene>
    <name evidence="1" type="ORF">EV356DRAFT_540620</name>
</gene>
<evidence type="ECO:0000313" key="1">
    <source>
        <dbReference type="EMBL" id="KAF2228860.1"/>
    </source>
</evidence>
<dbReference type="EMBL" id="ML991887">
    <property type="protein sequence ID" value="KAF2228860.1"/>
    <property type="molecule type" value="Genomic_DNA"/>
</dbReference>
<keyword evidence="2" id="KW-1185">Reference proteome</keyword>
<proteinExistence type="predicted"/>
<reference evidence="1" key="1">
    <citation type="journal article" date="2020" name="Stud. Mycol.">
        <title>101 Dothideomycetes genomes: a test case for predicting lifestyles and emergence of pathogens.</title>
        <authorList>
            <person name="Haridas S."/>
            <person name="Albert R."/>
            <person name="Binder M."/>
            <person name="Bloem J."/>
            <person name="Labutti K."/>
            <person name="Salamov A."/>
            <person name="Andreopoulos B."/>
            <person name="Baker S."/>
            <person name="Barry K."/>
            <person name="Bills G."/>
            <person name="Bluhm B."/>
            <person name="Cannon C."/>
            <person name="Castanera R."/>
            <person name="Culley D."/>
            <person name="Daum C."/>
            <person name="Ezra D."/>
            <person name="Gonzalez J."/>
            <person name="Henrissat B."/>
            <person name="Kuo A."/>
            <person name="Liang C."/>
            <person name="Lipzen A."/>
            <person name="Lutzoni F."/>
            <person name="Magnuson J."/>
            <person name="Mondo S."/>
            <person name="Nolan M."/>
            <person name="Ohm R."/>
            <person name="Pangilinan J."/>
            <person name="Park H.-J."/>
            <person name="Ramirez L."/>
            <person name="Alfaro M."/>
            <person name="Sun H."/>
            <person name="Tritt A."/>
            <person name="Yoshinaga Y."/>
            <person name="Zwiers L.-H."/>
            <person name="Turgeon B."/>
            <person name="Goodwin S."/>
            <person name="Spatafora J."/>
            <person name="Crous P."/>
            <person name="Grigoriev I."/>
        </authorList>
    </citation>
    <scope>NUCLEOTIDE SEQUENCE</scope>
    <source>
        <strain evidence="1">Tuck. ex Michener</strain>
    </source>
</reference>
<dbReference type="Proteomes" id="UP000800092">
    <property type="component" value="Unassembled WGS sequence"/>
</dbReference>
<organism evidence="1 2">
    <name type="scientific">Viridothelium virens</name>
    <name type="common">Speckled blister lichen</name>
    <name type="synonym">Trypethelium virens</name>
    <dbReference type="NCBI Taxonomy" id="1048519"/>
    <lineage>
        <taxon>Eukaryota</taxon>
        <taxon>Fungi</taxon>
        <taxon>Dikarya</taxon>
        <taxon>Ascomycota</taxon>
        <taxon>Pezizomycotina</taxon>
        <taxon>Dothideomycetes</taxon>
        <taxon>Dothideomycetes incertae sedis</taxon>
        <taxon>Trypetheliales</taxon>
        <taxon>Trypetheliaceae</taxon>
        <taxon>Viridothelium</taxon>
    </lineage>
</organism>
<sequence>MLNLRIFISRIRSLCSVCLHTYLIFYSCYEPIPPGTSTACSRYVEGSQEFSRRSGVSRIQ</sequence>